<dbReference type="AlphaFoldDB" id="X1N834"/>
<keyword evidence="4" id="KW-1133">Transmembrane helix</keyword>
<evidence type="ECO:0000256" key="3">
    <source>
        <dbReference type="ARBA" id="ARBA00022801"/>
    </source>
</evidence>
<feature type="domain" description="Sulfatase N-terminal" evidence="5">
    <location>
        <begin position="43"/>
        <end position="135"/>
    </location>
</feature>
<dbReference type="SUPFAM" id="SSF53649">
    <property type="entry name" value="Alkaline phosphatase-like"/>
    <property type="match status" value="1"/>
</dbReference>
<dbReference type="InterPro" id="IPR000917">
    <property type="entry name" value="Sulfatase_N"/>
</dbReference>
<evidence type="ECO:0000256" key="4">
    <source>
        <dbReference type="SAM" id="Phobius"/>
    </source>
</evidence>
<dbReference type="GO" id="GO:0005737">
    <property type="term" value="C:cytoplasm"/>
    <property type="evidence" value="ECO:0007669"/>
    <property type="project" value="TreeGrafter"/>
</dbReference>
<dbReference type="InterPro" id="IPR024607">
    <property type="entry name" value="Sulfatase_CS"/>
</dbReference>
<dbReference type="GO" id="GO:0008484">
    <property type="term" value="F:sulfuric ester hydrolase activity"/>
    <property type="evidence" value="ECO:0007669"/>
    <property type="project" value="TreeGrafter"/>
</dbReference>
<keyword evidence="3" id="KW-0378">Hydrolase</keyword>
<proteinExistence type="inferred from homology"/>
<evidence type="ECO:0000313" key="6">
    <source>
        <dbReference type="EMBL" id="GAI39768.1"/>
    </source>
</evidence>
<reference evidence="6" key="1">
    <citation type="journal article" date="2014" name="Front. Microbiol.">
        <title>High frequency of phylogenetically diverse reductive dehalogenase-homologous genes in deep subseafloor sedimentary metagenomes.</title>
        <authorList>
            <person name="Kawai M."/>
            <person name="Futagami T."/>
            <person name="Toyoda A."/>
            <person name="Takaki Y."/>
            <person name="Nishi S."/>
            <person name="Hori S."/>
            <person name="Arai W."/>
            <person name="Tsubouchi T."/>
            <person name="Morono Y."/>
            <person name="Uchiyama I."/>
            <person name="Ito T."/>
            <person name="Fujiyama A."/>
            <person name="Inagaki F."/>
            <person name="Takami H."/>
        </authorList>
    </citation>
    <scope>NUCLEOTIDE SEQUENCE</scope>
    <source>
        <strain evidence="6">Expedition CK06-06</strain>
    </source>
</reference>
<keyword evidence="4" id="KW-0812">Transmembrane</keyword>
<dbReference type="Gene3D" id="3.40.720.10">
    <property type="entry name" value="Alkaline Phosphatase, subunit A"/>
    <property type="match status" value="1"/>
</dbReference>
<gene>
    <name evidence="6" type="ORF">S06H3_38832</name>
</gene>
<keyword evidence="2" id="KW-0479">Metal-binding</keyword>
<feature type="non-terminal residue" evidence="6">
    <location>
        <position position="135"/>
    </location>
</feature>
<keyword evidence="4" id="KW-0472">Membrane</keyword>
<name>X1N834_9ZZZZ</name>
<feature type="transmembrane region" description="Helical" evidence="4">
    <location>
        <begin position="12"/>
        <end position="30"/>
    </location>
</feature>
<dbReference type="PROSITE" id="PS00523">
    <property type="entry name" value="SULFATASE_1"/>
    <property type="match status" value="1"/>
</dbReference>
<evidence type="ECO:0000256" key="1">
    <source>
        <dbReference type="ARBA" id="ARBA00008779"/>
    </source>
</evidence>
<protein>
    <recommendedName>
        <fullName evidence="5">Sulfatase N-terminal domain-containing protein</fullName>
    </recommendedName>
</protein>
<evidence type="ECO:0000256" key="2">
    <source>
        <dbReference type="ARBA" id="ARBA00022723"/>
    </source>
</evidence>
<dbReference type="InterPro" id="IPR017850">
    <property type="entry name" value="Alkaline_phosphatase_core_sf"/>
</dbReference>
<dbReference type="Pfam" id="PF00884">
    <property type="entry name" value="Sulfatase"/>
    <property type="match status" value="1"/>
</dbReference>
<dbReference type="PANTHER" id="PTHR45953">
    <property type="entry name" value="IDURONATE 2-SULFATASE"/>
    <property type="match status" value="1"/>
</dbReference>
<comment type="similarity">
    <text evidence="1">Belongs to the sulfatase family.</text>
</comment>
<comment type="caution">
    <text evidence="6">The sequence shown here is derived from an EMBL/GenBank/DDBJ whole genome shotgun (WGS) entry which is preliminary data.</text>
</comment>
<dbReference type="PANTHER" id="PTHR45953:SF1">
    <property type="entry name" value="IDURONATE 2-SULFATASE"/>
    <property type="match status" value="1"/>
</dbReference>
<evidence type="ECO:0000259" key="5">
    <source>
        <dbReference type="Pfam" id="PF00884"/>
    </source>
</evidence>
<accession>X1N834</accession>
<organism evidence="6">
    <name type="scientific">marine sediment metagenome</name>
    <dbReference type="NCBI Taxonomy" id="412755"/>
    <lineage>
        <taxon>unclassified sequences</taxon>
        <taxon>metagenomes</taxon>
        <taxon>ecological metagenomes</taxon>
    </lineage>
</organism>
<dbReference type="EMBL" id="BARV01023702">
    <property type="protein sequence ID" value="GAI39768.1"/>
    <property type="molecule type" value="Genomic_DNA"/>
</dbReference>
<sequence length="135" mass="15254">MHTENFMKRNTLYKFLLFLFIASFCVILIANRDNDTNKDIGTNILFIAVDDLRPALGCFGDSLAITPNIDCLSKQGVIFSRAYVQAASCAPSRTSMLTGLRPNEVEVTNHITHFRDTRPNVVTLPQLFKLHNYET</sequence>
<dbReference type="GO" id="GO:0046872">
    <property type="term" value="F:metal ion binding"/>
    <property type="evidence" value="ECO:0007669"/>
    <property type="project" value="UniProtKB-KW"/>
</dbReference>